<dbReference type="RefSeq" id="WP_276329011.1">
    <property type="nucleotide sequence ID" value="NZ_JAGIOO010000001.1"/>
</dbReference>
<name>A0ABS5AP76_9PSEU</name>
<evidence type="ECO:0000313" key="2">
    <source>
        <dbReference type="Proteomes" id="UP001519363"/>
    </source>
</evidence>
<accession>A0ABS5AP76</accession>
<protein>
    <submittedName>
        <fullName evidence="1">Uncharacterized protein</fullName>
    </submittedName>
</protein>
<sequence>MAAQRGVAALPLLARQAGQPDHALVPVQVTKGAQVGEHRPV</sequence>
<comment type="caution">
    <text evidence="1">The sequence shown here is derived from an EMBL/GenBank/DDBJ whole genome shotgun (WGS) entry which is preliminary data.</text>
</comment>
<dbReference type="EMBL" id="JAGIOO010000001">
    <property type="protein sequence ID" value="MBP2478380.1"/>
    <property type="molecule type" value="Genomic_DNA"/>
</dbReference>
<proteinExistence type="predicted"/>
<gene>
    <name evidence="1" type="ORF">JOF53_007252</name>
</gene>
<keyword evidence="2" id="KW-1185">Reference proteome</keyword>
<evidence type="ECO:0000313" key="1">
    <source>
        <dbReference type="EMBL" id="MBP2478380.1"/>
    </source>
</evidence>
<organism evidence="1 2">
    <name type="scientific">Crossiella equi</name>
    <dbReference type="NCBI Taxonomy" id="130796"/>
    <lineage>
        <taxon>Bacteria</taxon>
        <taxon>Bacillati</taxon>
        <taxon>Actinomycetota</taxon>
        <taxon>Actinomycetes</taxon>
        <taxon>Pseudonocardiales</taxon>
        <taxon>Pseudonocardiaceae</taxon>
        <taxon>Crossiella</taxon>
    </lineage>
</organism>
<reference evidence="1 2" key="1">
    <citation type="submission" date="2021-03" db="EMBL/GenBank/DDBJ databases">
        <title>Sequencing the genomes of 1000 actinobacteria strains.</title>
        <authorList>
            <person name="Klenk H.-P."/>
        </authorList>
    </citation>
    <scope>NUCLEOTIDE SEQUENCE [LARGE SCALE GENOMIC DNA]</scope>
    <source>
        <strain evidence="1 2">DSM 44580</strain>
    </source>
</reference>
<dbReference type="Proteomes" id="UP001519363">
    <property type="component" value="Unassembled WGS sequence"/>
</dbReference>